<evidence type="ECO:0008006" key="3">
    <source>
        <dbReference type="Google" id="ProtNLM"/>
    </source>
</evidence>
<dbReference type="AlphaFoldDB" id="A0A290XD09"/>
<dbReference type="KEGG" id="lum:CNR27_05960"/>
<sequence length="745" mass="80483">MHLARSRRPDFRLRALRRAQSACVIVPAVHRDGVGAMPVSTAQGPGDGMRVETPAQLMDSLRREAAARLLPLLGEGLRIERDRLQRELGDPATTPRTREALAEDLTGLTVLSAELIRHEHRWQKALADVFAVWPEPPVAQHRSGYSLLSDDELQAQLIGQPVAEALDRRFESARDVIDRRLYTLAARLQYRTRPSNPLAARFLIDTFLLAFEAGDCGRRLRAALLRRHETLLERDLAALYAWCNTRLGDAGCALAGDGDQAALIAGLGAPVGTVPASKTRLWEQGNAVAQVAAGAASTAQADAPRGNLLRRHARRQRDARRAEIDAAARTFRREEFMSMLALLQADRALPPGPSHAARLREGLYIVAARLGTDRNEVAFDGEQDDALTLVGALFDLLATRHQIQPTARERLALLTVPWLQLALDDPYLFEASSPPAMQLLSQLVDLWDSGDPGDPQSAELQALADRVADAVLDGPQGDGRVFAAQLAQIDAALAAGRRRAEAVERRTWQALRGRERLDAARRQARLELERRLHGRALLPSVAGFLDVEWRQALAQAWLRDGADSDRYREVLSLGDALIESDGLAARDGGSAVADRLLGMLPALRECCAQHGADAGAAETRLAGLVAEHASPTTRQTHVPTPPAGDDAPLLPDDADPVAGLADTTFAEGQRFVRTDALGASRTLRLAWRSSLSGACLLVNTTGAREFLLMPSALREMVESGQLRSRPSGGAVAGALATLAAQASGA</sequence>
<name>A0A290XD09_9GAMM</name>
<gene>
    <name evidence="1" type="ORF">CNR27_05960</name>
</gene>
<reference evidence="2" key="1">
    <citation type="submission" date="2017-09" db="EMBL/GenBank/DDBJ databases">
        <title>Luteimonas liuhanmingii sp.nov., isolated from the intestinal contents of Tibetan Plateau Pika in Yushu, Qinghai Province, China.</title>
        <authorList>
            <person name="Gui Z."/>
        </authorList>
    </citation>
    <scope>NUCLEOTIDE SEQUENCE [LARGE SCALE GENOMIC DNA]</scope>
    <source>
        <strain evidence="2">100111</strain>
    </source>
</reference>
<dbReference type="EMBL" id="CP023406">
    <property type="protein sequence ID" value="ATD67044.1"/>
    <property type="molecule type" value="Genomic_DNA"/>
</dbReference>
<accession>A0A290XD09</accession>
<protein>
    <recommendedName>
        <fullName evidence="3">Thymidine phosphorylase</fullName>
    </recommendedName>
</protein>
<dbReference type="Pfam" id="PF07793">
    <property type="entry name" value="DUF1631"/>
    <property type="match status" value="1"/>
</dbReference>
<organism evidence="1 2">
    <name type="scientific">Luteimonas chenhongjianii</name>
    <dbReference type="NCBI Taxonomy" id="2006110"/>
    <lineage>
        <taxon>Bacteria</taxon>
        <taxon>Pseudomonadati</taxon>
        <taxon>Pseudomonadota</taxon>
        <taxon>Gammaproteobacteria</taxon>
        <taxon>Lysobacterales</taxon>
        <taxon>Lysobacteraceae</taxon>
        <taxon>Luteimonas</taxon>
    </lineage>
</organism>
<proteinExistence type="predicted"/>
<dbReference type="InterPro" id="IPR012434">
    <property type="entry name" value="DUF1631"/>
</dbReference>
<keyword evidence="2" id="KW-1185">Reference proteome</keyword>
<evidence type="ECO:0000313" key="2">
    <source>
        <dbReference type="Proteomes" id="UP000218968"/>
    </source>
</evidence>
<evidence type="ECO:0000313" key="1">
    <source>
        <dbReference type="EMBL" id="ATD67044.1"/>
    </source>
</evidence>
<dbReference type="Proteomes" id="UP000218968">
    <property type="component" value="Chromosome"/>
</dbReference>